<name>A0ACD0NQZ0_9BASI</name>
<evidence type="ECO:0000313" key="2">
    <source>
        <dbReference type="Proteomes" id="UP000245626"/>
    </source>
</evidence>
<dbReference type="Proteomes" id="UP000245626">
    <property type="component" value="Unassembled WGS sequence"/>
</dbReference>
<organism evidence="1 2">
    <name type="scientific">Violaceomyces palustris</name>
    <dbReference type="NCBI Taxonomy" id="1673888"/>
    <lineage>
        <taxon>Eukaryota</taxon>
        <taxon>Fungi</taxon>
        <taxon>Dikarya</taxon>
        <taxon>Basidiomycota</taxon>
        <taxon>Ustilaginomycotina</taxon>
        <taxon>Ustilaginomycetes</taxon>
        <taxon>Violaceomycetales</taxon>
        <taxon>Violaceomycetaceae</taxon>
        <taxon>Violaceomyces</taxon>
    </lineage>
</organism>
<reference evidence="1 2" key="1">
    <citation type="journal article" date="2018" name="Mol. Biol. Evol.">
        <title>Broad Genomic Sampling Reveals a Smut Pathogenic Ancestry of the Fungal Clade Ustilaginomycotina.</title>
        <authorList>
            <person name="Kijpornyongpan T."/>
            <person name="Mondo S.J."/>
            <person name="Barry K."/>
            <person name="Sandor L."/>
            <person name="Lee J."/>
            <person name="Lipzen A."/>
            <person name="Pangilinan J."/>
            <person name="LaButti K."/>
            <person name="Hainaut M."/>
            <person name="Henrissat B."/>
            <person name="Grigoriev I.V."/>
            <person name="Spatafora J.W."/>
            <person name="Aime M.C."/>
        </authorList>
    </citation>
    <scope>NUCLEOTIDE SEQUENCE [LARGE SCALE GENOMIC DNA]</scope>
    <source>
        <strain evidence="1 2">SA 807</strain>
    </source>
</reference>
<protein>
    <submittedName>
        <fullName evidence="1">Uncharacterized protein</fullName>
    </submittedName>
</protein>
<evidence type="ECO:0000313" key="1">
    <source>
        <dbReference type="EMBL" id="PWN48192.1"/>
    </source>
</evidence>
<proteinExistence type="predicted"/>
<dbReference type="EMBL" id="KZ820252">
    <property type="protein sequence ID" value="PWN48192.1"/>
    <property type="molecule type" value="Genomic_DNA"/>
</dbReference>
<keyword evidence="2" id="KW-1185">Reference proteome</keyword>
<accession>A0ACD0NQZ0</accession>
<sequence>MGISHSRITLESVTSPPLESRPGSPPIWTKIGIYDEYTCTPTPRFLKIKIESTFGGGLLIVDGISGQSLFSAKNAALFSRKYELFDVSGKKIYKLDGVRHTMLKSPDPVGEGTLPKSLGQIVDESTFDIFSRGRIEIVNRLSGANEVVVLRVRKDETIEVRGVSGQLLAKFGQRFLIRGQEIECELVFSLSRSF</sequence>
<gene>
    <name evidence="1" type="ORF">IE53DRAFT_389626</name>
</gene>